<comment type="caution">
    <text evidence="1">The sequence shown here is derived from an EMBL/GenBank/DDBJ whole genome shotgun (WGS) entry which is preliminary data.</text>
</comment>
<reference evidence="1" key="1">
    <citation type="journal article" date="2015" name="Nature">
        <title>Complex archaea that bridge the gap between prokaryotes and eukaryotes.</title>
        <authorList>
            <person name="Spang A."/>
            <person name="Saw J.H."/>
            <person name="Jorgensen S.L."/>
            <person name="Zaremba-Niedzwiedzka K."/>
            <person name="Martijn J."/>
            <person name="Lind A.E."/>
            <person name="van Eijk R."/>
            <person name="Schleper C."/>
            <person name="Guy L."/>
            <person name="Ettema T.J."/>
        </authorList>
    </citation>
    <scope>NUCLEOTIDE SEQUENCE</scope>
</reference>
<name>A0A0F9WFG9_9ZZZZ</name>
<dbReference type="InterPro" id="IPR044894">
    <property type="entry name" value="TubC_N_sf"/>
</dbReference>
<evidence type="ECO:0000313" key="1">
    <source>
        <dbReference type="EMBL" id="KKO11243.1"/>
    </source>
</evidence>
<proteinExistence type="predicted"/>
<protein>
    <recommendedName>
        <fullName evidence="2">TubC N-terminal docking domain-containing protein</fullName>
    </recommendedName>
</protein>
<evidence type="ECO:0008006" key="2">
    <source>
        <dbReference type="Google" id="ProtNLM"/>
    </source>
</evidence>
<dbReference type="EMBL" id="LAZR01000003">
    <property type="protein sequence ID" value="KKO11243.1"/>
    <property type="molecule type" value="Genomic_DNA"/>
</dbReference>
<accession>A0A0F9WFG9</accession>
<dbReference type="AlphaFoldDB" id="A0A0F9WFG9"/>
<dbReference type="Gene3D" id="1.10.10.1830">
    <property type="entry name" value="Non-ribosomal peptide synthase, adenylation domain"/>
    <property type="match status" value="1"/>
</dbReference>
<organism evidence="1">
    <name type="scientific">marine sediment metagenome</name>
    <dbReference type="NCBI Taxonomy" id="412755"/>
    <lineage>
        <taxon>unclassified sequences</taxon>
        <taxon>metagenomes</taxon>
        <taxon>ecological metagenomes</taxon>
    </lineage>
</organism>
<sequence>MKPSSQQALALLADLATVGISVRVDGKMLRVGPRAKVTPTVAQRVRDLKSEVLAVLRSRPSEVTGIAARAVGGQTHYRFAVTQTELRRRGFHVLADKPEFVLAVLAAVNALLPKLATCSNNDGINVRRTSLPGDEES</sequence>
<gene>
    <name evidence="1" type="ORF">LCGC14_0017190</name>
</gene>